<dbReference type="AlphaFoldDB" id="A0AAJ0FG43"/>
<keyword evidence="4 10" id="KW-0732">Signal</keyword>
<dbReference type="RefSeq" id="XP_060282410.1">
    <property type="nucleotide sequence ID" value="XM_060428233.1"/>
</dbReference>
<evidence type="ECO:0000256" key="10">
    <source>
        <dbReference type="SAM" id="SignalP"/>
    </source>
</evidence>
<dbReference type="InterPro" id="IPR051063">
    <property type="entry name" value="PDI"/>
</dbReference>
<dbReference type="InterPro" id="IPR011679">
    <property type="entry name" value="ERp29_C"/>
</dbReference>
<sequence>MVLLKSFVLAGLAAAVSAKSAVLDLIPTNFDNVVVKSGKPTLVEFFAPWCGHCKTLAPVYEELAQLFEFASDKVQIAKVDADSERDLGKRFGVQGFPTLKWFDGKSDKPSDYSGGRDLESLSAFITEKTGVKARRKVALPSNVVMLNDATFATEIGGDKDVIVAFTAPWCGHCKTLAPIWETVANDFANEPNVLVAKVDAEAENSKATAKEQGVTSYPTIKFFPKGSKTSQDYSSGRDEASIVTFLNDKAGTFRAVGGGLNAQAGTVESLDTVVAKLTGGTSLVEAVKEAKKAAGSLKEQAQKKYAEYYLRVFEKLSKNKEYATKELARLEGIIKKGGLAPVKLDELTGKTNILRRFVDKATGEKSKDEL</sequence>
<keyword evidence="13" id="KW-1185">Reference proteome</keyword>
<dbReference type="GeneID" id="85311420"/>
<evidence type="ECO:0000256" key="5">
    <source>
        <dbReference type="ARBA" id="ARBA00022737"/>
    </source>
</evidence>
<dbReference type="GO" id="GO:0005783">
    <property type="term" value="C:endoplasmic reticulum"/>
    <property type="evidence" value="ECO:0007669"/>
    <property type="project" value="InterPro"/>
</dbReference>
<dbReference type="SUPFAM" id="SSF52833">
    <property type="entry name" value="Thioredoxin-like"/>
    <property type="match status" value="2"/>
</dbReference>
<feature type="signal peptide" evidence="10">
    <location>
        <begin position="1"/>
        <end position="18"/>
    </location>
</feature>
<dbReference type="InterPro" id="IPR036356">
    <property type="entry name" value="ERp29_C_sf"/>
</dbReference>
<dbReference type="GO" id="GO:0003756">
    <property type="term" value="F:protein disulfide isomerase activity"/>
    <property type="evidence" value="ECO:0007669"/>
    <property type="project" value="UniProtKB-EC"/>
</dbReference>
<dbReference type="Proteomes" id="UP001244011">
    <property type="component" value="Unassembled WGS sequence"/>
</dbReference>
<evidence type="ECO:0000256" key="2">
    <source>
        <dbReference type="ARBA" id="ARBA00006347"/>
    </source>
</evidence>
<dbReference type="GO" id="GO:0006457">
    <property type="term" value="P:protein folding"/>
    <property type="evidence" value="ECO:0007669"/>
    <property type="project" value="TreeGrafter"/>
</dbReference>
<feature type="domain" description="Thioredoxin" evidence="11">
    <location>
        <begin position="8"/>
        <end position="130"/>
    </location>
</feature>
<dbReference type="PANTHER" id="PTHR45672:SF11">
    <property type="entry name" value="PROTEIN DISULFIDE-ISOMERASE C17H9.14C"/>
    <property type="match status" value="1"/>
</dbReference>
<dbReference type="PANTHER" id="PTHR45672">
    <property type="entry name" value="PROTEIN DISULFIDE-ISOMERASE C17H9.14C-RELATED"/>
    <property type="match status" value="1"/>
</dbReference>
<evidence type="ECO:0000256" key="3">
    <source>
        <dbReference type="ARBA" id="ARBA00012723"/>
    </source>
</evidence>
<protein>
    <recommendedName>
        <fullName evidence="3">protein disulfide-isomerase</fullName>
        <ecNumber evidence="3">5.3.4.1</ecNumber>
    </recommendedName>
</protein>
<keyword evidence="8" id="KW-0676">Redox-active center</keyword>
<dbReference type="PROSITE" id="PS51352">
    <property type="entry name" value="THIOREDOXIN_2"/>
    <property type="match status" value="2"/>
</dbReference>
<dbReference type="EC" id="5.3.4.1" evidence="3"/>
<gene>
    <name evidence="12" type="ORF">QBC33DRAFT_542138</name>
</gene>
<dbReference type="CDD" id="cd00238">
    <property type="entry name" value="ERp29c"/>
    <property type="match status" value="1"/>
</dbReference>
<keyword evidence="6" id="KW-1015">Disulfide bond</keyword>
<comment type="caution">
    <text evidence="12">The sequence shown here is derived from an EMBL/GenBank/DDBJ whole genome shotgun (WGS) entry which is preliminary data.</text>
</comment>
<evidence type="ECO:0000256" key="7">
    <source>
        <dbReference type="ARBA" id="ARBA00023235"/>
    </source>
</evidence>
<evidence type="ECO:0000259" key="11">
    <source>
        <dbReference type="PROSITE" id="PS51352"/>
    </source>
</evidence>
<evidence type="ECO:0000313" key="12">
    <source>
        <dbReference type="EMBL" id="KAK1766197.1"/>
    </source>
</evidence>
<dbReference type="InterPro" id="IPR013766">
    <property type="entry name" value="Thioredoxin_domain"/>
</dbReference>
<dbReference type="CDD" id="cd02998">
    <property type="entry name" value="PDI_a_ERp38"/>
    <property type="match status" value="2"/>
</dbReference>
<evidence type="ECO:0000256" key="1">
    <source>
        <dbReference type="ARBA" id="ARBA00001182"/>
    </source>
</evidence>
<comment type="catalytic activity">
    <reaction evidence="1">
        <text>Catalyzes the rearrangement of -S-S- bonds in proteins.</text>
        <dbReference type="EC" id="5.3.4.1"/>
    </reaction>
</comment>
<dbReference type="Pfam" id="PF00085">
    <property type="entry name" value="Thioredoxin"/>
    <property type="match status" value="2"/>
</dbReference>
<keyword evidence="5" id="KW-0677">Repeat</keyword>
<dbReference type="InterPro" id="IPR036249">
    <property type="entry name" value="Thioredoxin-like_sf"/>
</dbReference>
<evidence type="ECO:0000256" key="9">
    <source>
        <dbReference type="RuleBase" id="RU004208"/>
    </source>
</evidence>
<name>A0AAJ0FG43_9PEZI</name>
<dbReference type="NCBIfam" id="TIGR01126">
    <property type="entry name" value="pdi_dom"/>
    <property type="match status" value="2"/>
</dbReference>
<dbReference type="EMBL" id="MU839012">
    <property type="protein sequence ID" value="KAK1766197.1"/>
    <property type="molecule type" value="Genomic_DNA"/>
</dbReference>
<evidence type="ECO:0000256" key="8">
    <source>
        <dbReference type="ARBA" id="ARBA00023284"/>
    </source>
</evidence>
<dbReference type="FunFam" id="3.40.30.10:FF:000032">
    <property type="entry name" value="Protein disulfide-isomerase A6 homolog"/>
    <property type="match status" value="1"/>
</dbReference>
<reference evidence="12" key="1">
    <citation type="submission" date="2023-06" db="EMBL/GenBank/DDBJ databases">
        <title>Genome-scale phylogeny and comparative genomics of the fungal order Sordariales.</title>
        <authorList>
            <consortium name="Lawrence Berkeley National Laboratory"/>
            <person name="Hensen N."/>
            <person name="Bonometti L."/>
            <person name="Westerberg I."/>
            <person name="Brannstrom I.O."/>
            <person name="Guillou S."/>
            <person name="Cros-Aarteil S."/>
            <person name="Calhoun S."/>
            <person name="Haridas S."/>
            <person name="Kuo A."/>
            <person name="Mondo S."/>
            <person name="Pangilinan J."/>
            <person name="Riley R."/>
            <person name="Labutti K."/>
            <person name="Andreopoulos B."/>
            <person name="Lipzen A."/>
            <person name="Chen C."/>
            <person name="Yanf M."/>
            <person name="Daum C."/>
            <person name="Ng V."/>
            <person name="Clum A."/>
            <person name="Steindorff A."/>
            <person name="Ohm R."/>
            <person name="Martin F."/>
            <person name="Silar P."/>
            <person name="Natvig D."/>
            <person name="Lalanne C."/>
            <person name="Gautier V."/>
            <person name="Ament-Velasquez S.L."/>
            <person name="Kruys A."/>
            <person name="Hutchinson M.I."/>
            <person name="Powell A.J."/>
            <person name="Barry K."/>
            <person name="Miller A.N."/>
            <person name="Grigoriev I.V."/>
            <person name="Debuchy R."/>
            <person name="Gladieux P."/>
            <person name="Thoren M.H."/>
            <person name="Johannesson H."/>
        </authorList>
    </citation>
    <scope>NUCLEOTIDE SEQUENCE</scope>
    <source>
        <strain evidence="12">8032-3</strain>
    </source>
</reference>
<evidence type="ECO:0000256" key="4">
    <source>
        <dbReference type="ARBA" id="ARBA00022729"/>
    </source>
</evidence>
<dbReference type="PRINTS" id="PR00421">
    <property type="entry name" value="THIOREDOXIN"/>
</dbReference>
<dbReference type="Gene3D" id="1.20.1150.12">
    <property type="entry name" value="Endoplasmic reticulum resident protein 29, C-terminal domain"/>
    <property type="match status" value="1"/>
</dbReference>
<accession>A0AAJ0FG43</accession>
<keyword evidence="7 12" id="KW-0413">Isomerase</keyword>
<dbReference type="InterPro" id="IPR005788">
    <property type="entry name" value="PDI_thioredoxin-like_dom"/>
</dbReference>
<feature type="chain" id="PRO_5042493083" description="protein disulfide-isomerase" evidence="10">
    <location>
        <begin position="19"/>
        <end position="370"/>
    </location>
</feature>
<dbReference type="Pfam" id="PF07749">
    <property type="entry name" value="ERp29"/>
    <property type="match status" value="1"/>
</dbReference>
<evidence type="ECO:0000313" key="13">
    <source>
        <dbReference type="Proteomes" id="UP001244011"/>
    </source>
</evidence>
<dbReference type="PROSITE" id="PS00194">
    <property type="entry name" value="THIOREDOXIN_1"/>
    <property type="match status" value="2"/>
</dbReference>
<dbReference type="Gene3D" id="3.40.30.10">
    <property type="entry name" value="Glutaredoxin"/>
    <property type="match status" value="2"/>
</dbReference>
<dbReference type="SUPFAM" id="SSF47933">
    <property type="entry name" value="ERP29 C domain-like"/>
    <property type="match status" value="1"/>
</dbReference>
<organism evidence="12 13">
    <name type="scientific">Phialemonium atrogriseum</name>
    <dbReference type="NCBI Taxonomy" id="1093897"/>
    <lineage>
        <taxon>Eukaryota</taxon>
        <taxon>Fungi</taxon>
        <taxon>Dikarya</taxon>
        <taxon>Ascomycota</taxon>
        <taxon>Pezizomycotina</taxon>
        <taxon>Sordariomycetes</taxon>
        <taxon>Sordariomycetidae</taxon>
        <taxon>Cephalothecales</taxon>
        <taxon>Cephalothecaceae</taxon>
        <taxon>Phialemonium</taxon>
    </lineage>
</organism>
<dbReference type="InterPro" id="IPR017937">
    <property type="entry name" value="Thioredoxin_CS"/>
</dbReference>
<comment type="similarity">
    <text evidence="2 9">Belongs to the protein disulfide isomerase family.</text>
</comment>
<evidence type="ECO:0000256" key="6">
    <source>
        <dbReference type="ARBA" id="ARBA00023157"/>
    </source>
</evidence>
<proteinExistence type="inferred from homology"/>
<feature type="domain" description="Thioredoxin" evidence="11">
    <location>
        <begin position="135"/>
        <end position="279"/>
    </location>
</feature>